<proteinExistence type="predicted"/>
<evidence type="ECO:0000256" key="1">
    <source>
        <dbReference type="SAM" id="MobiDB-lite"/>
    </source>
</evidence>
<evidence type="ECO:0000313" key="2">
    <source>
        <dbReference type="EMBL" id="KAK3255667.1"/>
    </source>
</evidence>
<comment type="caution">
    <text evidence="2">The sequence shown here is derived from an EMBL/GenBank/DDBJ whole genome shotgun (WGS) entry which is preliminary data.</text>
</comment>
<organism evidence="2 3">
    <name type="scientific">Cymbomonas tetramitiformis</name>
    <dbReference type="NCBI Taxonomy" id="36881"/>
    <lineage>
        <taxon>Eukaryota</taxon>
        <taxon>Viridiplantae</taxon>
        <taxon>Chlorophyta</taxon>
        <taxon>Pyramimonadophyceae</taxon>
        <taxon>Pyramimonadales</taxon>
        <taxon>Pyramimonadaceae</taxon>
        <taxon>Cymbomonas</taxon>
    </lineage>
</organism>
<accession>A0AAE0F9L8</accession>
<dbReference type="EMBL" id="LGRX02022399">
    <property type="protein sequence ID" value="KAK3255667.1"/>
    <property type="molecule type" value="Genomic_DNA"/>
</dbReference>
<evidence type="ECO:0000313" key="3">
    <source>
        <dbReference type="Proteomes" id="UP001190700"/>
    </source>
</evidence>
<name>A0AAE0F9L8_9CHLO</name>
<dbReference type="Proteomes" id="UP001190700">
    <property type="component" value="Unassembled WGS sequence"/>
</dbReference>
<dbReference type="PANTHER" id="PTHR12517:SF0">
    <property type="entry name" value="INTERMEMBRANE LIPID TRANSFER PROTEIN VPS13B"/>
    <property type="match status" value="1"/>
</dbReference>
<sequence>MERLLTSVVTRCIKRFIKVVDGEDTSNLRVGISGGSVILRNLELRLDEFVERLPVSVDRAFARELHIKIPWTRIASEPIEIRIETVECVLSATSPSDEARDARQAQAVSDDVGDVEADLGGSWLVSILAKTLANVTLTIQDLVCKYATEDAVATLLCESVRVFSCDDLWQPTSLADMGGWLKKAVQVQNFTFCVDENAQQCEAMVFQDPLVQSKLLRARVSLPLFLDEYEDDSDEEDIPSPAAFVNAAAPQGSPLGLPEAGSTAQLLGNFISDGPPLLTALDVELRAVHLVLSDVQVKGLRALLGSLALSQPADTQQTPPPTTRSLSHSASYNALPDSTAQQPTVLPAADLPSFGMALPSQHGPMRSAHSLLAASTVESPPLTKVFLFPRAAPRRGPGEAQGVVGASLGLGHLGPCGG</sequence>
<dbReference type="AlphaFoldDB" id="A0AAE0F9L8"/>
<feature type="compositionally biased region" description="Polar residues" evidence="1">
    <location>
        <begin position="324"/>
        <end position="338"/>
    </location>
</feature>
<feature type="region of interest" description="Disordered" evidence="1">
    <location>
        <begin position="311"/>
        <end position="338"/>
    </location>
</feature>
<evidence type="ECO:0008006" key="4">
    <source>
        <dbReference type="Google" id="ProtNLM"/>
    </source>
</evidence>
<reference evidence="2 3" key="1">
    <citation type="journal article" date="2015" name="Genome Biol. Evol.">
        <title>Comparative Genomics of a Bacterivorous Green Alga Reveals Evolutionary Causalities and Consequences of Phago-Mixotrophic Mode of Nutrition.</title>
        <authorList>
            <person name="Burns J.A."/>
            <person name="Paasch A."/>
            <person name="Narechania A."/>
            <person name="Kim E."/>
        </authorList>
    </citation>
    <scope>NUCLEOTIDE SEQUENCE [LARGE SCALE GENOMIC DNA]</scope>
    <source>
        <strain evidence="2 3">PLY_AMNH</strain>
    </source>
</reference>
<protein>
    <recommendedName>
        <fullName evidence="4">Chorein N-terminal domain-containing protein</fullName>
    </recommendedName>
</protein>
<gene>
    <name evidence="2" type="ORF">CYMTET_35163</name>
</gene>
<keyword evidence="3" id="KW-1185">Reference proteome</keyword>
<dbReference type="InterPro" id="IPR039782">
    <property type="entry name" value="VPS13B"/>
</dbReference>
<dbReference type="PANTHER" id="PTHR12517">
    <property type="entry name" value="VACUOLAR PROTEIN SORTING-ASSOCIATED PROTEIN 13B"/>
    <property type="match status" value="1"/>
</dbReference>